<dbReference type="SUPFAM" id="SSF88659">
    <property type="entry name" value="Sigma3 and sigma4 domains of RNA polymerase sigma factors"/>
    <property type="match status" value="1"/>
</dbReference>
<evidence type="ECO:0000256" key="2">
    <source>
        <dbReference type="ARBA" id="ARBA00023015"/>
    </source>
</evidence>
<dbReference type="NCBIfam" id="TIGR02937">
    <property type="entry name" value="sigma70-ECF"/>
    <property type="match status" value="1"/>
</dbReference>
<dbReference type="RefSeq" id="WP_006390948.1">
    <property type="nucleotide sequence ID" value="NZ_CP014060.2"/>
</dbReference>
<keyword evidence="4" id="KW-0804">Transcription</keyword>
<keyword evidence="3" id="KW-0731">Sigma factor</keyword>
<dbReference type="AlphaFoldDB" id="A0A120LI17"/>
<gene>
    <name evidence="7" type="ORF">AL504_25070</name>
</gene>
<dbReference type="InterPro" id="IPR013249">
    <property type="entry name" value="RNA_pol_sigma70_r4_t2"/>
</dbReference>
<dbReference type="Proteomes" id="UP000060602">
    <property type="component" value="Chromosome"/>
</dbReference>
<dbReference type="GeneID" id="92897840"/>
<dbReference type="InterPro" id="IPR014284">
    <property type="entry name" value="RNA_pol_sigma-70_dom"/>
</dbReference>
<evidence type="ECO:0000313" key="8">
    <source>
        <dbReference type="Proteomes" id="UP000060602"/>
    </source>
</evidence>
<keyword evidence="2" id="KW-0805">Transcription regulation</keyword>
<dbReference type="PANTHER" id="PTHR43133:SF25">
    <property type="entry name" value="RNA POLYMERASE SIGMA FACTOR RFAY-RELATED"/>
    <property type="match status" value="1"/>
</dbReference>
<sequence length="170" mass="19302">MRADDEAAILACIPSLRRYARGLTGDPHRADDLVQDTLERAWSRYSRWQRRGELRAWMFGIMHNHFIDGVRANHRQAEQAGAGDLPDVPVRATQTDHLEVRDLDRCLQGLPAEQREVLLLVCVEDLSYQETAQVLGVPIGTVMSRLSRARERLGALMQGQEPASRLHRVK</sequence>
<dbReference type="EMBL" id="CP014060">
    <property type="protein sequence ID" value="AMG39003.1"/>
    <property type="molecule type" value="Genomic_DNA"/>
</dbReference>
<organism evidence="7 8">
    <name type="scientific">Alcaligenes xylosoxydans xylosoxydans</name>
    <name type="common">Achromobacter xylosoxidans</name>
    <dbReference type="NCBI Taxonomy" id="85698"/>
    <lineage>
        <taxon>Bacteria</taxon>
        <taxon>Pseudomonadati</taxon>
        <taxon>Pseudomonadota</taxon>
        <taxon>Betaproteobacteria</taxon>
        <taxon>Burkholderiales</taxon>
        <taxon>Alcaligenaceae</taxon>
        <taxon>Achromobacter</taxon>
    </lineage>
</organism>
<evidence type="ECO:0000313" key="7">
    <source>
        <dbReference type="EMBL" id="AMG39003.1"/>
    </source>
</evidence>
<dbReference type="GO" id="GO:0016987">
    <property type="term" value="F:sigma factor activity"/>
    <property type="evidence" value="ECO:0007669"/>
    <property type="project" value="UniProtKB-KW"/>
</dbReference>
<dbReference type="Gene3D" id="1.10.1740.10">
    <property type="match status" value="1"/>
</dbReference>
<dbReference type="Pfam" id="PF22029">
    <property type="entry name" value="PhyR_sigma2"/>
    <property type="match status" value="1"/>
</dbReference>
<comment type="similarity">
    <text evidence="1">Belongs to the sigma-70 factor family. ECF subfamily.</text>
</comment>
<dbReference type="InterPro" id="IPR013324">
    <property type="entry name" value="RNA_pol_sigma_r3/r4-like"/>
</dbReference>
<evidence type="ECO:0000256" key="1">
    <source>
        <dbReference type="ARBA" id="ARBA00010641"/>
    </source>
</evidence>
<name>A0A120LI17_ALCXX</name>
<dbReference type="InterPro" id="IPR053866">
    <property type="entry name" value="PhyR_sigma2"/>
</dbReference>
<proteinExistence type="inferred from homology"/>
<dbReference type="Gene3D" id="1.10.10.10">
    <property type="entry name" value="Winged helix-like DNA-binding domain superfamily/Winged helix DNA-binding domain"/>
    <property type="match status" value="1"/>
</dbReference>
<dbReference type="SUPFAM" id="SSF88946">
    <property type="entry name" value="Sigma2 domain of RNA polymerase sigma factors"/>
    <property type="match status" value="1"/>
</dbReference>
<dbReference type="PANTHER" id="PTHR43133">
    <property type="entry name" value="RNA POLYMERASE ECF-TYPE SIGMA FACTO"/>
    <property type="match status" value="1"/>
</dbReference>
<evidence type="ECO:0000259" key="6">
    <source>
        <dbReference type="Pfam" id="PF22029"/>
    </source>
</evidence>
<feature type="domain" description="PhyR sigma2" evidence="6">
    <location>
        <begin position="9"/>
        <end position="63"/>
    </location>
</feature>
<dbReference type="CDD" id="cd06171">
    <property type="entry name" value="Sigma70_r4"/>
    <property type="match status" value="1"/>
</dbReference>
<protein>
    <submittedName>
        <fullName evidence="7">RNA polymerase sigma factor</fullName>
    </submittedName>
</protein>
<dbReference type="InterPro" id="IPR039425">
    <property type="entry name" value="RNA_pol_sigma-70-like"/>
</dbReference>
<dbReference type="InterPro" id="IPR036388">
    <property type="entry name" value="WH-like_DNA-bd_sf"/>
</dbReference>
<reference evidence="8" key="1">
    <citation type="submission" date="2015-12" db="EMBL/GenBank/DDBJ databases">
        <title>FDA dAtabase for Regulatory Grade micrObial Sequences (FDA-ARGOS): Supporting development and validation of Infectious Disease Dx tests.</title>
        <authorList>
            <person name="Case J."/>
            <person name="Tallon L."/>
            <person name="Sadzewicz L."/>
            <person name="Sengamalay N."/>
            <person name="Ott S."/>
            <person name="Godinez A."/>
            <person name="Nagaraj S."/>
            <person name="Nadendla S."/>
            <person name="Sichtig H."/>
        </authorList>
    </citation>
    <scope>NUCLEOTIDE SEQUENCE [LARGE SCALE GENOMIC DNA]</scope>
    <source>
        <strain evidence="8">FDAARGOS_147</strain>
    </source>
</reference>
<evidence type="ECO:0000256" key="3">
    <source>
        <dbReference type="ARBA" id="ARBA00023082"/>
    </source>
</evidence>
<dbReference type="InterPro" id="IPR013325">
    <property type="entry name" value="RNA_pol_sigma_r2"/>
</dbReference>
<accession>A0A120LI17</accession>
<dbReference type="GO" id="GO:0006352">
    <property type="term" value="P:DNA-templated transcription initiation"/>
    <property type="evidence" value="ECO:0007669"/>
    <property type="project" value="InterPro"/>
</dbReference>
<dbReference type="GO" id="GO:0003677">
    <property type="term" value="F:DNA binding"/>
    <property type="evidence" value="ECO:0007669"/>
    <property type="project" value="InterPro"/>
</dbReference>
<feature type="domain" description="RNA polymerase sigma factor 70 region 4 type 2" evidence="5">
    <location>
        <begin position="102"/>
        <end position="153"/>
    </location>
</feature>
<dbReference type="Pfam" id="PF08281">
    <property type="entry name" value="Sigma70_r4_2"/>
    <property type="match status" value="1"/>
</dbReference>
<evidence type="ECO:0000259" key="5">
    <source>
        <dbReference type="Pfam" id="PF08281"/>
    </source>
</evidence>
<evidence type="ECO:0000256" key="4">
    <source>
        <dbReference type="ARBA" id="ARBA00023163"/>
    </source>
</evidence>